<proteinExistence type="predicted"/>
<evidence type="ECO:0000313" key="1">
    <source>
        <dbReference type="EMBL" id="PLS06674.1"/>
    </source>
</evidence>
<reference evidence="1 2" key="1">
    <citation type="submission" date="2017-11" db="EMBL/GenBank/DDBJ databases">
        <title>Comparitive Functional Genomics of Dry Heat Resistant strains isolated from the Viking Spacecraft.</title>
        <authorList>
            <person name="Seuylemezian A."/>
            <person name="Cooper K."/>
            <person name="Vaishampayan P."/>
        </authorList>
    </citation>
    <scope>NUCLEOTIDE SEQUENCE [LARGE SCALE GENOMIC DNA]</scope>
    <source>
        <strain evidence="1 2">V32-6</strain>
    </source>
</reference>
<gene>
    <name evidence="1" type="ORF">CVD27_07000</name>
</gene>
<evidence type="ECO:0000313" key="2">
    <source>
        <dbReference type="Proteomes" id="UP000234950"/>
    </source>
</evidence>
<sequence length="65" mass="7605">MMTMVRIVKPILIRAIPTLTTASEYTMWFPEYFPRALVQWGYVLRGSTINKTKQKEPNKSIESKN</sequence>
<dbReference type="AlphaFoldDB" id="A0A2N5HME3"/>
<protein>
    <submittedName>
        <fullName evidence="1">Uncharacterized protein</fullName>
    </submittedName>
</protein>
<accession>A0A2N5HME3</accession>
<organism evidence="1 2">
    <name type="scientific">Neobacillus cucumis</name>
    <dbReference type="NCBI Taxonomy" id="1740721"/>
    <lineage>
        <taxon>Bacteria</taxon>
        <taxon>Bacillati</taxon>
        <taxon>Bacillota</taxon>
        <taxon>Bacilli</taxon>
        <taxon>Bacillales</taxon>
        <taxon>Bacillaceae</taxon>
        <taxon>Neobacillus</taxon>
    </lineage>
</organism>
<dbReference type="Proteomes" id="UP000234950">
    <property type="component" value="Unassembled WGS sequence"/>
</dbReference>
<keyword evidence="2" id="KW-1185">Reference proteome</keyword>
<name>A0A2N5HME3_9BACI</name>
<comment type="caution">
    <text evidence="1">The sequence shown here is derived from an EMBL/GenBank/DDBJ whole genome shotgun (WGS) entry which is preliminary data.</text>
</comment>
<dbReference type="EMBL" id="PGVE01000031">
    <property type="protein sequence ID" value="PLS06674.1"/>
    <property type="molecule type" value="Genomic_DNA"/>
</dbReference>